<dbReference type="PROSITE" id="PS50939">
    <property type="entry name" value="CYTOCHROME_B561"/>
    <property type="match status" value="1"/>
</dbReference>
<organism evidence="14 15">
    <name type="scientific">Leptosia nina</name>
    <dbReference type="NCBI Taxonomy" id="320188"/>
    <lineage>
        <taxon>Eukaryota</taxon>
        <taxon>Metazoa</taxon>
        <taxon>Ecdysozoa</taxon>
        <taxon>Arthropoda</taxon>
        <taxon>Hexapoda</taxon>
        <taxon>Insecta</taxon>
        <taxon>Pterygota</taxon>
        <taxon>Neoptera</taxon>
        <taxon>Endopterygota</taxon>
        <taxon>Lepidoptera</taxon>
        <taxon>Glossata</taxon>
        <taxon>Ditrysia</taxon>
        <taxon>Papilionoidea</taxon>
        <taxon>Pieridae</taxon>
        <taxon>Pierinae</taxon>
        <taxon>Leptosia</taxon>
    </lineage>
</organism>
<name>A0AAV1J3H0_9NEOP</name>
<dbReference type="PANTHER" id="PTHR15422">
    <property type="entry name" value="OS05G0565100 PROTEIN"/>
    <property type="match status" value="1"/>
</dbReference>
<dbReference type="InterPro" id="IPR045150">
    <property type="entry name" value="CYB561D1/2"/>
</dbReference>
<dbReference type="Gene3D" id="1.20.120.1770">
    <property type="match status" value="1"/>
</dbReference>
<evidence type="ECO:0000313" key="15">
    <source>
        <dbReference type="Proteomes" id="UP001497472"/>
    </source>
</evidence>
<evidence type="ECO:0000256" key="3">
    <source>
        <dbReference type="ARBA" id="ARBA00022448"/>
    </source>
</evidence>
<evidence type="ECO:0000256" key="10">
    <source>
        <dbReference type="ARBA" id="ARBA00023136"/>
    </source>
</evidence>
<evidence type="ECO:0000256" key="2">
    <source>
        <dbReference type="ARBA" id="ARBA00004141"/>
    </source>
</evidence>
<evidence type="ECO:0000256" key="5">
    <source>
        <dbReference type="ARBA" id="ARBA00022692"/>
    </source>
</evidence>
<protein>
    <recommendedName>
        <fullName evidence="11">ascorbate ferrireductase (transmembrane)</fullName>
        <ecNumber evidence="11">7.2.1.3</ecNumber>
    </recommendedName>
</protein>
<dbReference type="GO" id="GO:0140571">
    <property type="term" value="F:transmembrane ascorbate ferrireductase activity"/>
    <property type="evidence" value="ECO:0007669"/>
    <property type="project" value="UniProtKB-EC"/>
</dbReference>
<feature type="transmembrane region" description="Helical" evidence="12">
    <location>
        <begin position="128"/>
        <end position="150"/>
    </location>
</feature>
<keyword evidence="9" id="KW-0408">Iron</keyword>
<sequence length="230" mass="25204">MTFDPESANKAEGGAYALKIFQATLNILSHLLIGIVVGVSLIFSFRNGLPLGATMLHIVLCVVGYQLLMAEAILSLSADNGWSGVLRFRDKRRAHTILQVVGAALAIAGSFIKIIDKTRNFNTLHGRFGLVALVFTTVSLVNGLTSLYAFEWRRFCPGNISKITHICFGIVAFAASSISLCYGFDKVFFRMWASEAFTNALIAFTACFTAIIIINPTINFFKKSYQLVSK</sequence>
<evidence type="ECO:0000256" key="1">
    <source>
        <dbReference type="ARBA" id="ARBA00001970"/>
    </source>
</evidence>
<feature type="transmembrane region" description="Helical" evidence="12">
    <location>
        <begin position="196"/>
        <end position="218"/>
    </location>
</feature>
<dbReference type="EMBL" id="CAVLEF010000004">
    <property type="protein sequence ID" value="CAK1543091.1"/>
    <property type="molecule type" value="Genomic_DNA"/>
</dbReference>
<dbReference type="GO" id="GO:0046872">
    <property type="term" value="F:metal ion binding"/>
    <property type="evidence" value="ECO:0007669"/>
    <property type="project" value="UniProtKB-KW"/>
</dbReference>
<evidence type="ECO:0000256" key="7">
    <source>
        <dbReference type="ARBA" id="ARBA00022982"/>
    </source>
</evidence>
<feature type="transmembrane region" description="Helical" evidence="12">
    <location>
        <begin position="162"/>
        <end position="184"/>
    </location>
</feature>
<dbReference type="GO" id="GO:0016020">
    <property type="term" value="C:membrane"/>
    <property type="evidence" value="ECO:0007669"/>
    <property type="project" value="UniProtKB-SubCell"/>
</dbReference>
<gene>
    <name evidence="14" type="ORF">LNINA_LOCUS2929</name>
</gene>
<evidence type="ECO:0000256" key="11">
    <source>
        <dbReference type="ARBA" id="ARBA00024225"/>
    </source>
</evidence>
<evidence type="ECO:0000256" key="12">
    <source>
        <dbReference type="SAM" id="Phobius"/>
    </source>
</evidence>
<keyword evidence="5 12" id="KW-0812">Transmembrane</keyword>
<keyword evidence="8 12" id="KW-1133">Transmembrane helix</keyword>
<keyword evidence="3" id="KW-0813">Transport</keyword>
<comment type="subcellular location">
    <subcellularLocation>
        <location evidence="2">Membrane</location>
        <topology evidence="2">Multi-pass membrane protein</topology>
    </subcellularLocation>
</comment>
<evidence type="ECO:0000313" key="14">
    <source>
        <dbReference type="EMBL" id="CAK1543091.1"/>
    </source>
</evidence>
<dbReference type="AlphaFoldDB" id="A0AAV1J3H0"/>
<feature type="domain" description="Cytochrome b561" evidence="13">
    <location>
        <begin position="24"/>
        <end position="221"/>
    </location>
</feature>
<keyword evidence="7" id="KW-0249">Electron transport</keyword>
<keyword evidence="6" id="KW-0479">Metal-binding</keyword>
<feature type="transmembrane region" description="Helical" evidence="12">
    <location>
        <begin position="96"/>
        <end position="116"/>
    </location>
</feature>
<dbReference type="GO" id="GO:0140575">
    <property type="term" value="F:transmembrane monodehydroascorbate reductase activity"/>
    <property type="evidence" value="ECO:0007669"/>
    <property type="project" value="InterPro"/>
</dbReference>
<feature type="transmembrane region" description="Helical" evidence="12">
    <location>
        <begin position="20"/>
        <end position="43"/>
    </location>
</feature>
<dbReference type="EC" id="7.2.1.3" evidence="11"/>
<evidence type="ECO:0000256" key="4">
    <source>
        <dbReference type="ARBA" id="ARBA00022617"/>
    </source>
</evidence>
<keyword evidence="4" id="KW-0349">Heme</keyword>
<dbReference type="InterPro" id="IPR006593">
    <property type="entry name" value="Cyt_b561/ferric_Rdtase_TM"/>
</dbReference>
<dbReference type="SMART" id="SM00665">
    <property type="entry name" value="B561"/>
    <property type="match status" value="1"/>
</dbReference>
<dbReference type="Pfam" id="PF03188">
    <property type="entry name" value="Cytochrom_B561"/>
    <property type="match status" value="1"/>
</dbReference>
<evidence type="ECO:0000259" key="13">
    <source>
        <dbReference type="PROSITE" id="PS50939"/>
    </source>
</evidence>
<reference evidence="14 15" key="1">
    <citation type="submission" date="2023-11" db="EMBL/GenBank/DDBJ databases">
        <authorList>
            <person name="Okamura Y."/>
        </authorList>
    </citation>
    <scope>NUCLEOTIDE SEQUENCE [LARGE SCALE GENOMIC DNA]</scope>
</reference>
<dbReference type="PANTHER" id="PTHR15422:SF43">
    <property type="entry name" value="ASCORBATE FERRIREDUCTASE (TRANSMEMBRANE)"/>
    <property type="match status" value="1"/>
</dbReference>
<comment type="cofactor">
    <cofactor evidence="1">
        <name>heme b</name>
        <dbReference type="ChEBI" id="CHEBI:60344"/>
    </cofactor>
</comment>
<evidence type="ECO:0000256" key="6">
    <source>
        <dbReference type="ARBA" id="ARBA00022723"/>
    </source>
</evidence>
<proteinExistence type="predicted"/>
<evidence type="ECO:0000256" key="9">
    <source>
        <dbReference type="ARBA" id="ARBA00023004"/>
    </source>
</evidence>
<keyword evidence="10 12" id="KW-0472">Membrane</keyword>
<evidence type="ECO:0000256" key="8">
    <source>
        <dbReference type="ARBA" id="ARBA00022989"/>
    </source>
</evidence>
<comment type="caution">
    <text evidence="14">The sequence shown here is derived from an EMBL/GenBank/DDBJ whole genome shotgun (WGS) entry which is preliminary data.</text>
</comment>
<accession>A0AAV1J3H0</accession>
<dbReference type="Proteomes" id="UP001497472">
    <property type="component" value="Unassembled WGS sequence"/>
</dbReference>
<feature type="transmembrane region" description="Helical" evidence="12">
    <location>
        <begin position="55"/>
        <end position="76"/>
    </location>
</feature>
<keyword evidence="15" id="KW-1185">Reference proteome</keyword>